<name>A0A1E3UNV0_9FIRM</name>
<dbReference type="EMBL" id="MEHA01000001">
    <property type="protein sequence ID" value="ODR55686.1"/>
    <property type="molecule type" value="Genomic_DNA"/>
</dbReference>
<dbReference type="Pfam" id="PF20476">
    <property type="entry name" value="DUF6718"/>
    <property type="match status" value="1"/>
</dbReference>
<evidence type="ECO:0000313" key="2">
    <source>
        <dbReference type="Proteomes" id="UP000094271"/>
    </source>
</evidence>
<sequence length="82" mass="9520">MGLEIKKYIITKIFDKQDCIAYLCRMVNEVCYLPGILEALRTDGVLIVILDDPDIYSEYAPYSYVDDMKEFIDKVSKMNRVA</sequence>
<protein>
    <submittedName>
        <fullName evidence="1">Cytosine deaminase</fullName>
    </submittedName>
</protein>
<reference evidence="1 2" key="1">
    <citation type="submission" date="2016-08" db="EMBL/GenBank/DDBJ databases">
        <authorList>
            <person name="Seilhamer J.J."/>
        </authorList>
    </citation>
    <scope>NUCLEOTIDE SEQUENCE [LARGE SCALE GENOMIC DNA]</scope>
    <source>
        <strain evidence="1 2">NML150140-1</strain>
    </source>
</reference>
<organism evidence="1 2">
    <name type="scientific">Eisenbergiella tayi</name>
    <dbReference type="NCBI Taxonomy" id="1432052"/>
    <lineage>
        <taxon>Bacteria</taxon>
        <taxon>Bacillati</taxon>
        <taxon>Bacillota</taxon>
        <taxon>Clostridia</taxon>
        <taxon>Lachnospirales</taxon>
        <taxon>Lachnospiraceae</taxon>
        <taxon>Eisenbergiella</taxon>
    </lineage>
</organism>
<gene>
    <name evidence="1" type="ORF">BEI59_00500</name>
</gene>
<proteinExistence type="predicted"/>
<accession>A0A1E3UNV0</accession>
<evidence type="ECO:0000313" key="1">
    <source>
        <dbReference type="EMBL" id="ODR55686.1"/>
    </source>
</evidence>
<dbReference type="InterPro" id="IPR046564">
    <property type="entry name" value="DUF6718"/>
</dbReference>
<dbReference type="Proteomes" id="UP000094271">
    <property type="component" value="Unassembled WGS sequence"/>
</dbReference>
<comment type="caution">
    <text evidence="1">The sequence shown here is derived from an EMBL/GenBank/DDBJ whole genome shotgun (WGS) entry which is preliminary data.</text>
</comment>
<dbReference type="AlphaFoldDB" id="A0A1E3UNV0"/>